<evidence type="ECO:0000313" key="1">
    <source>
        <dbReference type="EMBL" id="OLY78035.1"/>
    </source>
</evidence>
<dbReference type="EMBL" id="LSSL01007353">
    <property type="protein sequence ID" value="OLY78035.1"/>
    <property type="molecule type" value="Genomic_DNA"/>
</dbReference>
<dbReference type="Proteomes" id="UP000187455">
    <property type="component" value="Unassembled WGS sequence"/>
</dbReference>
<proteinExistence type="predicted"/>
<accession>A0A1R0GMB2</accession>
<gene>
    <name evidence="1" type="ORF">AYI68_g7925</name>
</gene>
<dbReference type="AlphaFoldDB" id="A0A1R0GMB2"/>
<sequence>MIKKRRIENTIILTTISSSTGLPAAYLPEKGAIYQPKDPHPPGVASNLCTRLCLGCAKRLVPPVSRWSSSVIAICNEPMDSVHALNVSSNEEIFP</sequence>
<keyword evidence="2" id="KW-1185">Reference proteome</keyword>
<name>A0A1R0GMB2_9FUNG</name>
<protein>
    <submittedName>
        <fullName evidence="1">Uncharacterized protein</fullName>
    </submittedName>
</protein>
<evidence type="ECO:0000313" key="2">
    <source>
        <dbReference type="Proteomes" id="UP000187455"/>
    </source>
</evidence>
<organism evidence="1 2">
    <name type="scientific">Smittium mucronatum</name>
    <dbReference type="NCBI Taxonomy" id="133383"/>
    <lineage>
        <taxon>Eukaryota</taxon>
        <taxon>Fungi</taxon>
        <taxon>Fungi incertae sedis</taxon>
        <taxon>Zoopagomycota</taxon>
        <taxon>Kickxellomycotina</taxon>
        <taxon>Harpellomycetes</taxon>
        <taxon>Harpellales</taxon>
        <taxon>Legeriomycetaceae</taxon>
        <taxon>Smittium</taxon>
    </lineage>
</organism>
<comment type="caution">
    <text evidence="1">The sequence shown here is derived from an EMBL/GenBank/DDBJ whole genome shotgun (WGS) entry which is preliminary data.</text>
</comment>
<reference evidence="1 2" key="1">
    <citation type="journal article" date="2016" name="Mol. Biol. Evol.">
        <title>Genome-Wide Survey of Gut Fungi (Harpellales) Reveals the First Horizontally Transferred Ubiquitin Gene from a Mosquito Host.</title>
        <authorList>
            <person name="Wang Y."/>
            <person name="White M.M."/>
            <person name="Kvist S."/>
            <person name="Moncalvo J.M."/>
        </authorList>
    </citation>
    <scope>NUCLEOTIDE SEQUENCE [LARGE SCALE GENOMIC DNA]</scope>
    <source>
        <strain evidence="1 2">ALG-7-W6</strain>
    </source>
</reference>